<evidence type="ECO:0000256" key="4">
    <source>
        <dbReference type="ARBA" id="ARBA00022840"/>
    </source>
</evidence>
<dbReference type="InterPro" id="IPR014001">
    <property type="entry name" value="Helicase_ATP-bd"/>
</dbReference>
<evidence type="ECO:0000313" key="8">
    <source>
        <dbReference type="EMBL" id="MUN62687.1"/>
    </source>
</evidence>
<dbReference type="GO" id="GO:0003676">
    <property type="term" value="F:nucleic acid binding"/>
    <property type="evidence" value="ECO:0007669"/>
    <property type="project" value="InterPro"/>
</dbReference>
<dbReference type="InterPro" id="IPR011545">
    <property type="entry name" value="DEAD/DEAH_box_helicase_dom"/>
</dbReference>
<dbReference type="FunFam" id="3.40.50.300:FF:000190">
    <property type="entry name" value="ATP-dependent RNA helicase"/>
    <property type="match status" value="1"/>
</dbReference>
<feature type="domain" description="Helicase ATP-binding" evidence="6">
    <location>
        <begin position="41"/>
        <end position="199"/>
    </location>
</feature>
<dbReference type="GO" id="GO:0070478">
    <property type="term" value="P:nuclear-transcribed mRNA catabolic process, 3'-5' exonucleolytic nonsense-mediated decay"/>
    <property type="evidence" value="ECO:0007669"/>
    <property type="project" value="TreeGrafter"/>
</dbReference>
<dbReference type="InterPro" id="IPR027417">
    <property type="entry name" value="P-loop_NTPase"/>
</dbReference>
<dbReference type="GO" id="GO:0016787">
    <property type="term" value="F:hydrolase activity"/>
    <property type="evidence" value="ECO:0007669"/>
    <property type="project" value="UniProtKB-KW"/>
</dbReference>
<dbReference type="SMART" id="SM00490">
    <property type="entry name" value="HELICc"/>
    <property type="match status" value="1"/>
</dbReference>
<dbReference type="PROSITE" id="PS51194">
    <property type="entry name" value="HELICASE_CTER"/>
    <property type="match status" value="1"/>
</dbReference>
<comment type="caution">
    <text evidence="8">The sequence shown here is derived from an EMBL/GenBank/DDBJ whole genome shotgun (WGS) entry which is preliminary data.</text>
</comment>
<dbReference type="SMART" id="SM00487">
    <property type="entry name" value="DEXDc"/>
    <property type="match status" value="1"/>
</dbReference>
<evidence type="ECO:0000259" key="6">
    <source>
        <dbReference type="PROSITE" id="PS51192"/>
    </source>
</evidence>
<sequence length="945" mass="104790">MSSYADRYLAAKQRAAHARTELSVFQQRLEFAMDEFQVTACRSLEEGRGALVAAPTGAGKTVVGEFAVHLALSRGQKAFYTTPIKALSNQKFHEFSRAFGAERVGLLTGDTSVNSEADVVVMTTEVLRNMLYADSPTLLNLGFVIMDEVHYLADRFRGAVWEEVIIHLPESVQLVSLSATVSNAEEFGAWLDTVRGHTDVVVSEHRPVPLWQHVQVGGRLLDLFVDDTTVEEAAERIGGPGRDEPEVNPELLQLARAEHPRGGRRGGRGPGGRSRDRFSRRNGGEGFRPGPETRRVSRPQLIRRLDAEGLLPVITFIFSRAGCDGAVQQCVAADIRLTTDKEQQTIRARVAETAASLEAADLNVLGFYEWRDGLLRGVAAHHAGMLPAFKELVEQLFADGLVKAVFATETLALGINMPARSVVLEKLDKFNGESRVDITPGEYTQLTGRAGRRGIDVEGHAVVLWQPGMDPRTVAGLASKRTYPLNSSFRPTYNMSVNLVAQFGAHRSRKILESSFAQFQADRSVVGLARRVRSQEESLRGYEEAMTCHLGDFTEYAALRRELKDLERAAERSDSRRRRSDAVASLHDLLPGDVVEIPRGRNAGYAVVLSTDPNRDDPRPAILTLDHQLRRVGAQDLDGPLEPVSRIRIPKQFTGKTPKERRDLASSVRNALHEHRPPRGGGRGHTVRFDRGTSAAEQRIADVRKALRAHPCHGCSDRESHARWAERWWTLRRDTDGLLRQIEGRTNTIAKTFDRVSQVLGSFGYLETRPDGEVRPTHAGEQLRRIYGDRDLLLALSLRDGFLDGLDPAATAGLVTLLVYQAKREDQRVQPVLPSAAMDRAAQTVVRNWSVLTDREQEHHLPPTAEPEFGLVEPMYLWARGATLSTALTGTELAAGDFVRWTKQVIDMLDQLASIDLLSPELRSQCQRAIAMVRRGVVAHSAFED</sequence>
<keyword evidence="2" id="KW-0378">Hydrolase</keyword>
<dbReference type="SMART" id="SM01142">
    <property type="entry name" value="DSHCT"/>
    <property type="match status" value="1"/>
</dbReference>
<dbReference type="PROSITE" id="PS51192">
    <property type="entry name" value="HELICASE_ATP_BIND_1"/>
    <property type="match status" value="1"/>
</dbReference>
<dbReference type="EMBL" id="WOGU01000004">
    <property type="protein sequence ID" value="MUN62687.1"/>
    <property type="molecule type" value="Genomic_DNA"/>
</dbReference>
<evidence type="ECO:0000256" key="1">
    <source>
        <dbReference type="ARBA" id="ARBA00022741"/>
    </source>
</evidence>
<dbReference type="Proteomes" id="UP000436989">
    <property type="component" value="Unassembled WGS sequence"/>
</dbReference>
<evidence type="ECO:0000256" key="3">
    <source>
        <dbReference type="ARBA" id="ARBA00022806"/>
    </source>
</evidence>
<evidence type="ECO:0000259" key="7">
    <source>
        <dbReference type="PROSITE" id="PS51194"/>
    </source>
</evidence>
<keyword evidence="9" id="KW-1185">Reference proteome</keyword>
<dbReference type="PANTHER" id="PTHR12131">
    <property type="entry name" value="ATP-DEPENDENT RNA AND DNA HELICASE"/>
    <property type="match status" value="1"/>
</dbReference>
<dbReference type="RefSeq" id="WP_156268163.1">
    <property type="nucleotide sequence ID" value="NZ_WOGU01000004.1"/>
</dbReference>
<evidence type="ECO:0000313" key="9">
    <source>
        <dbReference type="Proteomes" id="UP000436989"/>
    </source>
</evidence>
<evidence type="ECO:0000256" key="2">
    <source>
        <dbReference type="ARBA" id="ARBA00022801"/>
    </source>
</evidence>
<dbReference type="InterPro" id="IPR050699">
    <property type="entry name" value="RNA-DNA_Helicase"/>
</dbReference>
<dbReference type="Pfam" id="PF08148">
    <property type="entry name" value="DSHCT"/>
    <property type="match status" value="1"/>
</dbReference>
<dbReference type="GO" id="GO:0005524">
    <property type="term" value="F:ATP binding"/>
    <property type="evidence" value="ECO:0007669"/>
    <property type="project" value="UniProtKB-KW"/>
</dbReference>
<dbReference type="Pfam" id="PF00271">
    <property type="entry name" value="Helicase_C"/>
    <property type="match status" value="1"/>
</dbReference>
<gene>
    <name evidence="8" type="ORF">GMA12_05970</name>
</gene>
<name>A0A6N8GKB1_9MICC</name>
<dbReference type="InterPro" id="IPR001650">
    <property type="entry name" value="Helicase_C-like"/>
</dbReference>
<dbReference type="InterPro" id="IPR058621">
    <property type="entry name" value="SH3_HelY"/>
</dbReference>
<dbReference type="Gene3D" id="1.10.3380.30">
    <property type="match status" value="1"/>
</dbReference>
<dbReference type="GO" id="GO:0055087">
    <property type="term" value="C:Ski complex"/>
    <property type="evidence" value="ECO:0007669"/>
    <property type="project" value="TreeGrafter"/>
</dbReference>
<dbReference type="Pfam" id="PF00270">
    <property type="entry name" value="DEAD"/>
    <property type="match status" value="1"/>
</dbReference>
<keyword evidence="3 8" id="KW-0347">Helicase</keyword>
<protein>
    <submittedName>
        <fullName evidence="8">DEAD/DEAH box helicase</fullName>
    </submittedName>
</protein>
<accession>A0A6N8GKB1</accession>
<dbReference type="AlphaFoldDB" id="A0A6N8GKB1"/>
<organism evidence="8 9">
    <name type="scientific">Kocuria sediminis</name>
    <dbReference type="NCBI Taxonomy" id="1038857"/>
    <lineage>
        <taxon>Bacteria</taxon>
        <taxon>Bacillati</taxon>
        <taxon>Actinomycetota</taxon>
        <taxon>Actinomycetes</taxon>
        <taxon>Micrococcales</taxon>
        <taxon>Micrococcaceae</taxon>
        <taxon>Kocuria</taxon>
    </lineage>
</organism>
<dbReference type="GO" id="GO:0004386">
    <property type="term" value="F:helicase activity"/>
    <property type="evidence" value="ECO:0007669"/>
    <property type="project" value="UniProtKB-KW"/>
</dbReference>
<dbReference type="SUPFAM" id="SSF52540">
    <property type="entry name" value="P-loop containing nucleoside triphosphate hydrolases"/>
    <property type="match status" value="1"/>
</dbReference>
<keyword evidence="4" id="KW-0067">ATP-binding</keyword>
<feature type="region of interest" description="Disordered" evidence="5">
    <location>
        <begin position="255"/>
        <end position="299"/>
    </location>
</feature>
<dbReference type="PANTHER" id="PTHR12131:SF1">
    <property type="entry name" value="ATP-DEPENDENT RNA HELICASE SUPV3L1, MITOCHONDRIAL-RELATED"/>
    <property type="match status" value="1"/>
</dbReference>
<keyword evidence="1" id="KW-0547">Nucleotide-binding</keyword>
<proteinExistence type="predicted"/>
<dbReference type="Pfam" id="PF26090">
    <property type="entry name" value="SH3_HelY"/>
    <property type="match status" value="1"/>
</dbReference>
<evidence type="ECO:0000256" key="5">
    <source>
        <dbReference type="SAM" id="MobiDB-lite"/>
    </source>
</evidence>
<feature type="domain" description="Helicase C-terminal" evidence="7">
    <location>
        <begin position="297"/>
        <end position="501"/>
    </location>
</feature>
<dbReference type="Gene3D" id="3.40.50.300">
    <property type="entry name" value="P-loop containing nucleotide triphosphate hydrolases"/>
    <property type="match status" value="2"/>
</dbReference>
<reference evidence="8 9" key="1">
    <citation type="submission" date="2019-12" db="EMBL/GenBank/DDBJ databases">
        <authorList>
            <person name="Shi Y."/>
        </authorList>
    </citation>
    <scope>NUCLEOTIDE SEQUENCE [LARGE SCALE GENOMIC DNA]</scope>
    <source>
        <strain evidence="8 9">JCM 17929</strain>
    </source>
</reference>
<feature type="compositionally biased region" description="Basic and acidic residues" evidence="5">
    <location>
        <begin position="273"/>
        <end position="283"/>
    </location>
</feature>
<dbReference type="CDD" id="cd18795">
    <property type="entry name" value="SF2_C_Ski2"/>
    <property type="match status" value="1"/>
</dbReference>
<dbReference type="InterPro" id="IPR012961">
    <property type="entry name" value="Ski2/MTR4_C"/>
</dbReference>